<keyword evidence="6" id="KW-0175">Coiled coil</keyword>
<protein>
    <submittedName>
        <fullName evidence="9">Unannotated protein</fullName>
    </submittedName>
</protein>
<comment type="subcellular location">
    <subcellularLocation>
        <location evidence="1">Cell membrane</location>
        <topology evidence="1">Multi-pass membrane protein</topology>
    </subcellularLocation>
</comment>
<evidence type="ECO:0000256" key="7">
    <source>
        <dbReference type="SAM" id="Phobius"/>
    </source>
</evidence>
<gene>
    <name evidence="9" type="ORF">UFOPK1939_00708</name>
</gene>
<dbReference type="InterPro" id="IPR042094">
    <property type="entry name" value="T2SS_GspF_sf"/>
</dbReference>
<dbReference type="PROSITE" id="PS50234">
    <property type="entry name" value="VWFA"/>
    <property type="match status" value="1"/>
</dbReference>
<feature type="transmembrane region" description="Helical" evidence="7">
    <location>
        <begin position="452"/>
        <end position="471"/>
    </location>
</feature>
<accession>A0A6J6IBM3</accession>
<dbReference type="Gene3D" id="3.40.50.410">
    <property type="entry name" value="von Willebrand factor, type A domain"/>
    <property type="match status" value="1"/>
</dbReference>
<evidence type="ECO:0000256" key="5">
    <source>
        <dbReference type="ARBA" id="ARBA00023136"/>
    </source>
</evidence>
<name>A0A6J6IBM3_9ZZZZ</name>
<dbReference type="EMBL" id="CAEZVF010000095">
    <property type="protein sequence ID" value="CAB4623006.1"/>
    <property type="molecule type" value="Genomic_DNA"/>
</dbReference>
<keyword evidence="4 7" id="KW-1133">Transmembrane helix</keyword>
<feature type="domain" description="VWFA" evidence="8">
    <location>
        <begin position="97"/>
        <end position="260"/>
    </location>
</feature>
<sequence length="655" mass="68230">MSFIAALNSRSRLSASVLCLGIIACLLFLSAPAAFAAPQGRISAVEVNGQKMSLVFSATGLDAGQSIDPASIVVSQGSTTLPSTAKPIGAAGSQAPTAVLVMDTSGSMAGQRLVSAKAAAQTFLTTVPPSAKIGLVTFGTTAGELIRPTTDRQAVSKAINELTAEGSTALYNGVTVATQAVGKSGPRTIVIFSDGADTSSTTSLLDTKVAVKRSGAIVDAVSLGTEPNQIAALQSLAQSGRGQVISTTDVNQLTSAFSAAARDIGNQVTIEAQIPQELLGTAANINVVGNAGGVQISDAVFTTIPTAEVTADPNAAGPTPVKQSTSLFSGIWVIALAAILLFGGIAFLLITVLNSASLPKRRQPNVARRLSIYTLTGRGPSDRGARSDTSVSETAKDFANKVMVSREFDSMMGMRLERAGLPLKSGEWLLIHSGLTIGLAILLLLLSGGKLLPAILGVIIGVVAPFLFLTFREDRRKAAFQSQLPDTLQLMAGSIASGLSLPQAIDTLVTDSSPPMSSELRRALAESRLGVQMEKALEDVADRMQSVDFSWVVMAIRIQREVGGNLAEVLTTVAATMRERERLRRQVSTLSAEGRLSAWILGALPVVFTLFLLLTRPEYLAPLFGTPLGLALLIFAGILLAVGIAWLVKTVKVEV</sequence>
<dbReference type="Pfam" id="PF00482">
    <property type="entry name" value="T2SSF"/>
    <property type="match status" value="1"/>
</dbReference>
<dbReference type="Pfam" id="PF13519">
    <property type="entry name" value="VWA_2"/>
    <property type="match status" value="1"/>
</dbReference>
<dbReference type="InterPro" id="IPR018076">
    <property type="entry name" value="T2SS_GspF_dom"/>
</dbReference>
<dbReference type="InterPro" id="IPR036465">
    <property type="entry name" value="vWFA_dom_sf"/>
</dbReference>
<evidence type="ECO:0000256" key="4">
    <source>
        <dbReference type="ARBA" id="ARBA00022989"/>
    </source>
</evidence>
<feature type="coiled-coil region" evidence="6">
    <location>
        <begin position="566"/>
        <end position="593"/>
    </location>
</feature>
<keyword evidence="3 7" id="KW-0812">Transmembrane</keyword>
<keyword evidence="5 7" id="KW-0472">Membrane</keyword>
<dbReference type="SUPFAM" id="SSF53300">
    <property type="entry name" value="vWA-like"/>
    <property type="match status" value="1"/>
</dbReference>
<dbReference type="InterPro" id="IPR002035">
    <property type="entry name" value="VWF_A"/>
</dbReference>
<evidence type="ECO:0000313" key="9">
    <source>
        <dbReference type="EMBL" id="CAB4623006.1"/>
    </source>
</evidence>
<dbReference type="Gene3D" id="1.20.81.30">
    <property type="entry name" value="Type II secretion system (T2SS), domain F"/>
    <property type="match status" value="1"/>
</dbReference>
<evidence type="ECO:0000256" key="3">
    <source>
        <dbReference type="ARBA" id="ARBA00022692"/>
    </source>
</evidence>
<feature type="transmembrane region" description="Helical" evidence="7">
    <location>
        <begin position="428"/>
        <end position="446"/>
    </location>
</feature>
<feature type="transmembrane region" description="Helical" evidence="7">
    <location>
        <begin position="627"/>
        <end position="648"/>
    </location>
</feature>
<proteinExistence type="predicted"/>
<dbReference type="AlphaFoldDB" id="A0A6J6IBM3"/>
<feature type="transmembrane region" description="Helical" evidence="7">
    <location>
        <begin position="330"/>
        <end position="353"/>
    </location>
</feature>
<evidence type="ECO:0000256" key="2">
    <source>
        <dbReference type="ARBA" id="ARBA00022475"/>
    </source>
</evidence>
<reference evidence="9" key="1">
    <citation type="submission" date="2020-05" db="EMBL/GenBank/DDBJ databases">
        <authorList>
            <person name="Chiriac C."/>
            <person name="Salcher M."/>
            <person name="Ghai R."/>
            <person name="Kavagutti S V."/>
        </authorList>
    </citation>
    <scope>NUCLEOTIDE SEQUENCE</scope>
</reference>
<dbReference type="PANTHER" id="PTHR35007:SF1">
    <property type="entry name" value="PILUS ASSEMBLY PROTEIN"/>
    <property type="match status" value="1"/>
</dbReference>
<keyword evidence="2" id="KW-1003">Cell membrane</keyword>
<organism evidence="9">
    <name type="scientific">freshwater metagenome</name>
    <dbReference type="NCBI Taxonomy" id="449393"/>
    <lineage>
        <taxon>unclassified sequences</taxon>
        <taxon>metagenomes</taxon>
        <taxon>ecological metagenomes</taxon>
    </lineage>
</organism>
<evidence type="ECO:0000256" key="6">
    <source>
        <dbReference type="SAM" id="Coils"/>
    </source>
</evidence>
<dbReference type="GO" id="GO:0005886">
    <property type="term" value="C:plasma membrane"/>
    <property type="evidence" value="ECO:0007669"/>
    <property type="project" value="UniProtKB-SubCell"/>
</dbReference>
<dbReference type="SMART" id="SM00327">
    <property type="entry name" value="VWA"/>
    <property type="match status" value="1"/>
</dbReference>
<feature type="transmembrane region" description="Helical" evidence="7">
    <location>
        <begin position="596"/>
        <end position="615"/>
    </location>
</feature>
<evidence type="ECO:0000256" key="1">
    <source>
        <dbReference type="ARBA" id="ARBA00004651"/>
    </source>
</evidence>
<dbReference type="PANTHER" id="PTHR35007">
    <property type="entry name" value="INTEGRAL MEMBRANE PROTEIN-RELATED"/>
    <property type="match status" value="1"/>
</dbReference>
<evidence type="ECO:0000259" key="8">
    <source>
        <dbReference type="PROSITE" id="PS50234"/>
    </source>
</evidence>